<reference evidence="1" key="2">
    <citation type="journal article" date="2015" name="Fish Shellfish Immunol.">
        <title>Early steps in the European eel (Anguilla anguilla)-Vibrio vulnificus interaction in the gills: Role of the RtxA13 toxin.</title>
        <authorList>
            <person name="Callol A."/>
            <person name="Pajuelo D."/>
            <person name="Ebbesson L."/>
            <person name="Teles M."/>
            <person name="MacKenzie S."/>
            <person name="Amaro C."/>
        </authorList>
    </citation>
    <scope>NUCLEOTIDE SEQUENCE</scope>
</reference>
<evidence type="ECO:0000313" key="1">
    <source>
        <dbReference type="EMBL" id="JAH35558.1"/>
    </source>
</evidence>
<organism evidence="1">
    <name type="scientific">Anguilla anguilla</name>
    <name type="common">European freshwater eel</name>
    <name type="synonym">Muraena anguilla</name>
    <dbReference type="NCBI Taxonomy" id="7936"/>
    <lineage>
        <taxon>Eukaryota</taxon>
        <taxon>Metazoa</taxon>
        <taxon>Chordata</taxon>
        <taxon>Craniata</taxon>
        <taxon>Vertebrata</taxon>
        <taxon>Euteleostomi</taxon>
        <taxon>Actinopterygii</taxon>
        <taxon>Neopterygii</taxon>
        <taxon>Teleostei</taxon>
        <taxon>Anguilliformes</taxon>
        <taxon>Anguillidae</taxon>
        <taxon>Anguilla</taxon>
    </lineage>
</organism>
<name>A0A0E9S4U9_ANGAN</name>
<reference evidence="1" key="1">
    <citation type="submission" date="2014-11" db="EMBL/GenBank/DDBJ databases">
        <authorList>
            <person name="Amaro Gonzalez C."/>
        </authorList>
    </citation>
    <scope>NUCLEOTIDE SEQUENCE</scope>
</reference>
<accession>A0A0E9S4U9</accession>
<sequence>MNCICTTFSKLSGTDIPIILYQY</sequence>
<proteinExistence type="predicted"/>
<dbReference type="AlphaFoldDB" id="A0A0E9S4U9"/>
<dbReference type="EMBL" id="GBXM01073019">
    <property type="protein sequence ID" value="JAH35558.1"/>
    <property type="molecule type" value="Transcribed_RNA"/>
</dbReference>
<protein>
    <submittedName>
        <fullName evidence="1">Uncharacterized protein</fullName>
    </submittedName>
</protein>